<dbReference type="SUPFAM" id="SSF52540">
    <property type="entry name" value="P-loop containing nucleoside triphosphate hydrolases"/>
    <property type="match status" value="2"/>
</dbReference>
<dbReference type="FunFam" id="3.40.50.300:FF:000997">
    <property type="entry name" value="Multidrug resistance-associated protein 1"/>
    <property type="match status" value="1"/>
</dbReference>
<dbReference type="OMA" id="SAWETAM"/>
<dbReference type="PANTHER" id="PTHR24223:SF443">
    <property type="entry name" value="MULTIDRUG-RESISTANCE LIKE PROTEIN 1, ISOFORM I"/>
    <property type="match status" value="1"/>
</dbReference>
<feature type="transmembrane region" description="Helical" evidence="16">
    <location>
        <begin position="1072"/>
        <end position="1093"/>
    </location>
</feature>
<feature type="compositionally biased region" description="Basic and acidic residues" evidence="15">
    <location>
        <begin position="942"/>
        <end position="951"/>
    </location>
</feature>
<keyword evidence="4" id="KW-0813">Transport</keyword>
<dbReference type="FunFam" id="1.20.1560.10:FF:000001">
    <property type="entry name" value="ATP-binding cassette subfamily C member 1"/>
    <property type="match status" value="1"/>
</dbReference>
<dbReference type="NCBIfam" id="TIGR00957">
    <property type="entry name" value="MRP_assoc_pro"/>
    <property type="match status" value="1"/>
</dbReference>
<feature type="transmembrane region" description="Helical" evidence="16">
    <location>
        <begin position="390"/>
        <end position="410"/>
    </location>
</feature>
<feature type="transmembrane region" description="Helical" evidence="16">
    <location>
        <begin position="1019"/>
        <end position="1041"/>
    </location>
</feature>
<feature type="transmembrane region" description="Helical" evidence="16">
    <location>
        <begin position="495"/>
        <end position="517"/>
    </location>
</feature>
<feature type="transmembrane region" description="Helical" evidence="16">
    <location>
        <begin position="572"/>
        <end position="600"/>
    </location>
</feature>
<evidence type="ECO:0000256" key="5">
    <source>
        <dbReference type="ARBA" id="ARBA00022475"/>
    </source>
</evidence>
<comment type="catalytic activity">
    <reaction evidence="14">
        <text>leukotriene C4(in) + ATP + H2O = leukotriene C4(out) + ADP + phosphate + H(+)</text>
        <dbReference type="Rhea" id="RHEA:38963"/>
        <dbReference type="ChEBI" id="CHEBI:15377"/>
        <dbReference type="ChEBI" id="CHEBI:15378"/>
        <dbReference type="ChEBI" id="CHEBI:30616"/>
        <dbReference type="ChEBI" id="CHEBI:43474"/>
        <dbReference type="ChEBI" id="CHEBI:57973"/>
        <dbReference type="ChEBI" id="CHEBI:456216"/>
    </reaction>
    <physiologicalReaction direction="left-to-right" evidence="14">
        <dbReference type="Rhea" id="RHEA:38964"/>
    </physiologicalReaction>
</comment>
<dbReference type="GO" id="GO:0005524">
    <property type="term" value="F:ATP binding"/>
    <property type="evidence" value="ECO:0007669"/>
    <property type="project" value="UniProtKB-KW"/>
</dbReference>
<dbReference type="InterPro" id="IPR003439">
    <property type="entry name" value="ABC_transporter-like_ATP-bd"/>
</dbReference>
<feature type="domain" description="ABC transporter" evidence="17">
    <location>
        <begin position="668"/>
        <end position="892"/>
    </location>
</feature>
<dbReference type="SMART" id="SM00382">
    <property type="entry name" value="AAA"/>
    <property type="match status" value="2"/>
</dbReference>
<dbReference type="Pfam" id="PF00664">
    <property type="entry name" value="ABC_membrane"/>
    <property type="match status" value="2"/>
</dbReference>
<dbReference type="PROSITE" id="PS00211">
    <property type="entry name" value="ABC_TRANSPORTER_1"/>
    <property type="match status" value="2"/>
</dbReference>
<evidence type="ECO:0000259" key="18">
    <source>
        <dbReference type="PROSITE" id="PS50929"/>
    </source>
</evidence>
<evidence type="ECO:0000256" key="13">
    <source>
        <dbReference type="ARBA" id="ARBA00024220"/>
    </source>
</evidence>
<feature type="transmembrane region" description="Helical" evidence="16">
    <location>
        <begin position="141"/>
        <end position="162"/>
    </location>
</feature>
<dbReference type="EC" id="7.6.2.3" evidence="13"/>
<comment type="caution">
    <text evidence="19">The sequence shown here is derived from an EMBL/GenBank/DDBJ whole genome shotgun (WGS) entry which is preliminary data.</text>
</comment>
<dbReference type="InterPro" id="IPR005292">
    <property type="entry name" value="MRP"/>
</dbReference>
<keyword evidence="6" id="KW-0926">Vacuole</keyword>
<evidence type="ECO:0000256" key="11">
    <source>
        <dbReference type="ARBA" id="ARBA00022989"/>
    </source>
</evidence>
<dbReference type="PROSITE" id="PS50929">
    <property type="entry name" value="ABC_TM1F"/>
    <property type="match status" value="2"/>
</dbReference>
<dbReference type="GO" id="GO:0005774">
    <property type="term" value="C:vacuolar membrane"/>
    <property type="evidence" value="ECO:0007669"/>
    <property type="project" value="UniProtKB-SubCell"/>
</dbReference>
<feature type="transmembrane region" description="Helical" evidence="16">
    <location>
        <begin position="1258"/>
        <end position="1276"/>
    </location>
</feature>
<dbReference type="InterPro" id="IPR017871">
    <property type="entry name" value="ABC_transporter-like_CS"/>
</dbReference>
<name>A0A9Q0M0X5_BLOTA</name>
<feature type="transmembrane region" description="Helical" evidence="16">
    <location>
        <begin position="208"/>
        <end position="229"/>
    </location>
</feature>
<dbReference type="CDD" id="cd18603">
    <property type="entry name" value="ABC_6TM_MRP1_2_3_6_D2_like"/>
    <property type="match status" value="1"/>
</dbReference>
<gene>
    <name evidence="19" type="ORF">RDWZM_010392</name>
</gene>
<keyword evidence="11 16" id="KW-1133">Transmembrane helix</keyword>
<dbReference type="GO" id="GO:0000323">
    <property type="term" value="C:lytic vacuole"/>
    <property type="evidence" value="ECO:0007669"/>
    <property type="project" value="UniProtKB-ARBA"/>
</dbReference>
<dbReference type="SUPFAM" id="SSF90123">
    <property type="entry name" value="ABC transporter transmembrane region"/>
    <property type="match status" value="2"/>
</dbReference>
<evidence type="ECO:0000256" key="1">
    <source>
        <dbReference type="ARBA" id="ARBA00004128"/>
    </source>
</evidence>
<keyword evidence="9" id="KW-0547">Nucleotide-binding</keyword>
<dbReference type="PROSITE" id="PS50893">
    <property type="entry name" value="ABC_TRANSPORTER_2"/>
    <property type="match status" value="2"/>
</dbReference>
<evidence type="ECO:0000256" key="10">
    <source>
        <dbReference type="ARBA" id="ARBA00022840"/>
    </source>
</evidence>
<evidence type="ECO:0000256" key="3">
    <source>
        <dbReference type="ARBA" id="ARBA00009726"/>
    </source>
</evidence>
<keyword evidence="10" id="KW-0067">ATP-binding</keyword>
<feature type="transmembrane region" description="Helical" evidence="16">
    <location>
        <begin position="99"/>
        <end position="121"/>
    </location>
</feature>
<feature type="transmembrane region" description="Helical" evidence="16">
    <location>
        <begin position="348"/>
        <end position="369"/>
    </location>
</feature>
<reference evidence="19" key="1">
    <citation type="submission" date="2022-12" db="EMBL/GenBank/DDBJ databases">
        <title>Genome assemblies of Blomia tropicalis.</title>
        <authorList>
            <person name="Cui Y."/>
        </authorList>
    </citation>
    <scope>NUCLEOTIDE SEQUENCE</scope>
    <source>
        <tissue evidence="19">Adult mites</tissue>
    </source>
</reference>
<dbReference type="GO" id="GO:0015431">
    <property type="term" value="F:ABC-type glutathione S-conjugate transporter activity"/>
    <property type="evidence" value="ECO:0007669"/>
    <property type="project" value="UniProtKB-EC"/>
</dbReference>
<evidence type="ECO:0000259" key="17">
    <source>
        <dbReference type="PROSITE" id="PS50893"/>
    </source>
</evidence>
<feature type="transmembrane region" description="Helical" evidence="16">
    <location>
        <begin position="620"/>
        <end position="641"/>
    </location>
</feature>
<evidence type="ECO:0000256" key="12">
    <source>
        <dbReference type="ARBA" id="ARBA00023136"/>
    </source>
</evidence>
<dbReference type="EMBL" id="JAPWDV010000004">
    <property type="protein sequence ID" value="KAJ6215892.1"/>
    <property type="molecule type" value="Genomic_DNA"/>
</dbReference>
<dbReference type="FunFam" id="1.20.1560.10:FF:000020">
    <property type="entry name" value="ABC metal ion transporter"/>
    <property type="match status" value="1"/>
</dbReference>
<feature type="region of interest" description="Disordered" evidence="15">
    <location>
        <begin position="924"/>
        <end position="985"/>
    </location>
</feature>
<comment type="subcellular location">
    <subcellularLocation>
        <location evidence="2">Cell membrane</location>
        <topology evidence="2">Multi-pass membrane protein</topology>
    </subcellularLocation>
    <subcellularLocation>
        <location evidence="1">Vacuole membrane</location>
        <topology evidence="1">Multi-pass membrane protein</topology>
    </subcellularLocation>
</comment>
<dbReference type="FunFam" id="3.40.50.300:FF:000074">
    <property type="entry name" value="Multidrug resistance-associated protein 5 isoform 1"/>
    <property type="match status" value="1"/>
</dbReference>
<evidence type="ECO:0000256" key="6">
    <source>
        <dbReference type="ARBA" id="ARBA00022554"/>
    </source>
</evidence>
<accession>A0A9Q0M0X5</accession>
<dbReference type="Gene3D" id="3.40.50.300">
    <property type="entry name" value="P-loop containing nucleotide triphosphate hydrolases"/>
    <property type="match status" value="2"/>
</dbReference>
<proteinExistence type="inferred from homology"/>
<dbReference type="Gene3D" id="1.20.1560.10">
    <property type="entry name" value="ABC transporter type 1, transmembrane domain"/>
    <property type="match status" value="2"/>
</dbReference>
<dbReference type="InterPro" id="IPR011527">
    <property type="entry name" value="ABC1_TM_dom"/>
</dbReference>
<dbReference type="InterPro" id="IPR036640">
    <property type="entry name" value="ABC1_TM_sf"/>
</dbReference>
<dbReference type="InterPro" id="IPR027417">
    <property type="entry name" value="P-loop_NTPase"/>
</dbReference>
<keyword evidence="8" id="KW-0677">Repeat</keyword>
<dbReference type="CDD" id="cd18595">
    <property type="entry name" value="ABC_6TM_MRP1_2_3_6_D1_like"/>
    <property type="match status" value="1"/>
</dbReference>
<evidence type="ECO:0000256" key="7">
    <source>
        <dbReference type="ARBA" id="ARBA00022692"/>
    </source>
</evidence>
<evidence type="ECO:0000256" key="14">
    <source>
        <dbReference type="ARBA" id="ARBA00047523"/>
    </source>
</evidence>
<dbReference type="InterPro" id="IPR003593">
    <property type="entry name" value="AAA+_ATPase"/>
</dbReference>
<feature type="domain" description="ABC transmembrane type-1" evidence="18">
    <location>
        <begin position="1026"/>
        <end position="1309"/>
    </location>
</feature>
<feature type="transmembrane region" description="Helical" evidence="16">
    <location>
        <begin position="1155"/>
        <end position="1182"/>
    </location>
</feature>
<evidence type="ECO:0000256" key="16">
    <source>
        <dbReference type="SAM" id="Phobius"/>
    </source>
</evidence>
<evidence type="ECO:0000256" key="2">
    <source>
        <dbReference type="ARBA" id="ARBA00004651"/>
    </source>
</evidence>
<evidence type="ECO:0000256" key="15">
    <source>
        <dbReference type="SAM" id="MobiDB-lite"/>
    </source>
</evidence>
<dbReference type="PANTHER" id="PTHR24223">
    <property type="entry name" value="ATP-BINDING CASSETTE SUB-FAMILY C"/>
    <property type="match status" value="1"/>
</dbReference>
<feature type="domain" description="ABC transporter" evidence="17">
    <location>
        <begin position="1347"/>
        <end position="1581"/>
    </location>
</feature>
<sequence>MDQFCGSKYWDLDRLWNTNDNPDFTYCFEETAMLWTSCLILLVLTVPHAIYLQIYYSPRTKRNNLDIQMKMKSHKGIVDSESMKSDSLNLHQKQISHPIPWTVFSIAKIIVSLIFVILSILEMVSTLFLTNEIHSNFELFPVHWVSPIVKLITFAYLVLLLVQYRLNGVYSSGPIFLFCLTFMLYSIVNTRTLLLSVFDENSYFYPEFHRLYFISRIIGLVFSVGLFLLVCTNEYTSDRRLDPHQTASFLNRITFWWFTSMIIKGYKKPLTENDMYRMNPNNTSKKILSDFEYYFDTMRTSKIIKQMQLDASTGYQSESYNKDLVMKFDGSNRKNTPNMNVALVILRVYWPMLLGIGILKLIASCLTFANPIILDWLMTFMSDTSGSQPLWRGFLYAALMFVFPMFESVINGQHDYWMNIVILRVRTCMISMIYNKSLRLSTYGRRDYSTGEIVNIMSVDSQRLVDFLNWVNSIWSAPLQLGIAIYLLWQQVGYASMAGLVFMIILLPFNGWISALIRGNQVKLMREKDKRTKLMNEILNGMKVLKLYAWENSFLSKISELRSYECTELYKIAYLTGFMFFAFSAAPFLVGLLTFTIYVLTGNNLDPNKAFVSLSLFNIIRVPMGMLPMLLSMGAMSLVAIKRINKYLNSEEIDEDAIRYLPDQENAIRVRNGTFTWTRDGTATLKNIDLEIPHGKLVALVGSVGSGKSSLLSGILGDMEKTSGKVNVDGRVAFVPQQAWIQNATLRKNVTFTNQFDERKYRKVIKECCMEPDISILADGDQTEIGERGINLSGGQKQRISLARAVYSEAQIYLLDDPLSAVDAHVGKALFDNVISNRGMLRNTTRLLATHRISVLNDVDEIIVLKDGVISERGTMDRLIEQKGDFAEFVAEYLTENMYDTDGEENDLEDSQLMKSLAEKVRPILQRTESRRSQTSSSIRSISERSEELRRSSSMQRSISVRRRQGLSSNVQRQTSKDVKPIGVVKPKPANGKAGKLITEESSQTGSVKLKVYARYFQTIGYVISFTILFAMIAANVFQILSSLLLSEWSNDGLDPIKANDTHLRNQRLTGYAGYGFGEIISSLFSTILLNIACIRASKMLHNDMLGSILFAPMSFFDTTPIGRILNRFTKDVDVADSAMVFNLRMAVMQFFRTIVAFIMISLEAPLILVAILPILVFYWIIQRLYIASSRQLKRIQSTTRSPIYNHFNETVNGANSIRAYGVQDRFISDSNLKIDHNNSCFYSSITAARWLSIRLEFFGYTIVFLAAIFAVISRGTLDPGLAGLAISYSLNITGVLGMFVRSATDLETNIVSIERLIEYSEIEAEAPYQNERTKPENKSWPALGEIKFTNYATRYREGLDLVVRDVTFSIKSKEKVGIVGRTGAGKSSLTLALFRIVEPANGQIMIDNVDIRPLGLYDLRSKITIIPQDPVLFTGTLRMNLDPFETYSDADIWRSLELAHLKQFVHTLENELLYKITEGGENLSVGQRQLVCLARALLRKSRILVLDEATAAVDMETDTLIQETVRSEFADCTILTIAHRLNTVIDYDRILVLDQGNIVEYDSPKALLANRTSQFYSMAKDAKLV</sequence>
<dbReference type="CDD" id="cd03244">
    <property type="entry name" value="ABCC_MRP_domain2"/>
    <property type="match status" value="1"/>
</dbReference>
<feature type="transmembrane region" description="Helical" evidence="16">
    <location>
        <begin position="467"/>
        <end position="489"/>
    </location>
</feature>
<evidence type="ECO:0000256" key="8">
    <source>
        <dbReference type="ARBA" id="ARBA00022737"/>
    </source>
</evidence>
<keyword evidence="12 16" id="KW-0472">Membrane</keyword>
<dbReference type="GO" id="GO:0005886">
    <property type="term" value="C:plasma membrane"/>
    <property type="evidence" value="ECO:0007669"/>
    <property type="project" value="UniProtKB-SubCell"/>
</dbReference>
<dbReference type="Proteomes" id="UP001142055">
    <property type="component" value="Chromosome 4"/>
</dbReference>
<feature type="transmembrane region" description="Helical" evidence="16">
    <location>
        <begin position="169"/>
        <end position="188"/>
    </location>
</feature>
<feature type="transmembrane region" description="Helical" evidence="16">
    <location>
        <begin position="32"/>
        <end position="52"/>
    </location>
</feature>
<evidence type="ECO:0000256" key="9">
    <source>
        <dbReference type="ARBA" id="ARBA00022741"/>
    </source>
</evidence>
<dbReference type="InterPro" id="IPR050173">
    <property type="entry name" value="ABC_transporter_C-like"/>
</dbReference>
<evidence type="ECO:0000313" key="20">
    <source>
        <dbReference type="Proteomes" id="UP001142055"/>
    </source>
</evidence>
<organism evidence="19 20">
    <name type="scientific">Blomia tropicalis</name>
    <name type="common">Mite</name>
    <dbReference type="NCBI Taxonomy" id="40697"/>
    <lineage>
        <taxon>Eukaryota</taxon>
        <taxon>Metazoa</taxon>
        <taxon>Ecdysozoa</taxon>
        <taxon>Arthropoda</taxon>
        <taxon>Chelicerata</taxon>
        <taxon>Arachnida</taxon>
        <taxon>Acari</taxon>
        <taxon>Acariformes</taxon>
        <taxon>Sarcoptiformes</taxon>
        <taxon>Astigmata</taxon>
        <taxon>Glycyphagoidea</taxon>
        <taxon>Echimyopodidae</taxon>
        <taxon>Blomia</taxon>
    </lineage>
</organism>
<feature type="domain" description="ABC transmembrane type-1" evidence="18">
    <location>
        <begin position="354"/>
        <end position="636"/>
    </location>
</feature>
<evidence type="ECO:0000313" key="19">
    <source>
        <dbReference type="EMBL" id="KAJ6215892.1"/>
    </source>
</evidence>
<evidence type="ECO:0000256" key="4">
    <source>
        <dbReference type="ARBA" id="ARBA00022448"/>
    </source>
</evidence>
<keyword evidence="7 16" id="KW-0812">Transmembrane</keyword>
<dbReference type="CDD" id="cd03250">
    <property type="entry name" value="ABCC_MRP_domain1"/>
    <property type="match status" value="1"/>
</dbReference>
<keyword evidence="20" id="KW-1185">Reference proteome</keyword>
<protein>
    <recommendedName>
        <fullName evidence="13">ABC-type glutathione-S-conjugate transporter</fullName>
        <ecNumber evidence="13">7.6.2.3</ecNumber>
    </recommendedName>
</protein>
<dbReference type="GO" id="GO:0016887">
    <property type="term" value="F:ATP hydrolysis activity"/>
    <property type="evidence" value="ECO:0007669"/>
    <property type="project" value="InterPro"/>
</dbReference>
<dbReference type="Pfam" id="PF00005">
    <property type="entry name" value="ABC_tran"/>
    <property type="match status" value="2"/>
</dbReference>
<keyword evidence="5" id="KW-1003">Cell membrane</keyword>
<comment type="similarity">
    <text evidence="3">Belongs to the ABC transporter superfamily. ABCC family. Conjugate transporter (TC 3.A.1.208) subfamily.</text>
</comment>